<dbReference type="EMBL" id="JACHBI010000028">
    <property type="protein sequence ID" value="MBB5577904.1"/>
    <property type="molecule type" value="Genomic_DNA"/>
</dbReference>
<gene>
    <name evidence="1" type="ORF">GGD50_006560</name>
</gene>
<dbReference type="AlphaFoldDB" id="A0A7W8XYG2"/>
<organism evidence="1 2">
    <name type="scientific">Rhizobium paranaense</name>
    <dbReference type="NCBI Taxonomy" id="1650438"/>
    <lineage>
        <taxon>Bacteria</taxon>
        <taxon>Pseudomonadati</taxon>
        <taxon>Pseudomonadota</taxon>
        <taxon>Alphaproteobacteria</taxon>
        <taxon>Hyphomicrobiales</taxon>
        <taxon>Rhizobiaceae</taxon>
        <taxon>Rhizobium/Agrobacterium group</taxon>
        <taxon>Rhizobium</taxon>
    </lineage>
</organism>
<dbReference type="Proteomes" id="UP000549882">
    <property type="component" value="Unassembled WGS sequence"/>
</dbReference>
<proteinExistence type="predicted"/>
<evidence type="ECO:0000313" key="2">
    <source>
        <dbReference type="Proteomes" id="UP000549882"/>
    </source>
</evidence>
<accession>A0A7W8XYG2</accession>
<keyword evidence="2" id="KW-1185">Reference proteome</keyword>
<evidence type="ECO:0000313" key="1">
    <source>
        <dbReference type="EMBL" id="MBB5577904.1"/>
    </source>
</evidence>
<comment type="caution">
    <text evidence="1">The sequence shown here is derived from an EMBL/GenBank/DDBJ whole genome shotgun (WGS) entry which is preliminary data.</text>
</comment>
<protein>
    <submittedName>
        <fullName evidence="1">Uncharacterized protein</fullName>
    </submittedName>
</protein>
<name>A0A7W8XYG2_9HYPH</name>
<sequence>MIGPEPWHAAQRLIRAIRFAAASRALRTAPGFQPHAATVIDADREGAAIAGGEDIGVEAAQTLIDRNAVRFSWAAWIG</sequence>
<reference evidence="1 2" key="1">
    <citation type="submission" date="2020-08" db="EMBL/GenBank/DDBJ databases">
        <title>Genomic Encyclopedia of Type Strains, Phase IV (KMG-V): Genome sequencing to study the core and pangenomes of soil and plant-associated prokaryotes.</title>
        <authorList>
            <person name="Whitman W."/>
        </authorList>
    </citation>
    <scope>NUCLEOTIDE SEQUENCE [LARGE SCALE GENOMIC DNA]</scope>
    <source>
        <strain evidence="1 2">SEMIA 4064</strain>
    </source>
</reference>